<reference evidence="2" key="1">
    <citation type="journal article" date="2019" name="MBio">
        <title>Virus Genomes from Deep Sea Sediments Expand the Ocean Megavirome and Support Independent Origins of Viral Gigantism.</title>
        <authorList>
            <person name="Backstrom D."/>
            <person name="Yutin N."/>
            <person name="Jorgensen S.L."/>
            <person name="Dharamshi J."/>
            <person name="Homa F."/>
            <person name="Zaremba-Niedwiedzka K."/>
            <person name="Spang A."/>
            <person name="Wolf Y.I."/>
            <person name="Koonin E.V."/>
            <person name="Ettema T.J."/>
        </authorList>
    </citation>
    <scope>NUCLEOTIDE SEQUENCE</scope>
</reference>
<feature type="transmembrane region" description="Helical" evidence="1">
    <location>
        <begin position="27"/>
        <end position="45"/>
    </location>
</feature>
<feature type="transmembrane region" description="Helical" evidence="1">
    <location>
        <begin position="78"/>
        <end position="105"/>
    </location>
</feature>
<dbReference type="EMBL" id="MK500565">
    <property type="protein sequence ID" value="QBK91722.1"/>
    <property type="molecule type" value="Genomic_DNA"/>
</dbReference>
<accession>A0A481Z8L0</accession>
<keyword evidence="1" id="KW-0472">Membrane</keyword>
<evidence type="ECO:0000313" key="2">
    <source>
        <dbReference type="EMBL" id="QBK91722.1"/>
    </source>
</evidence>
<protein>
    <recommendedName>
        <fullName evidence="3">Transmembrane protein</fullName>
    </recommendedName>
</protein>
<organism evidence="2">
    <name type="scientific">Pithovirus LCPAC304</name>
    <dbReference type="NCBI Taxonomy" id="2506594"/>
    <lineage>
        <taxon>Viruses</taxon>
        <taxon>Pithoviruses</taxon>
    </lineage>
</organism>
<keyword evidence="1" id="KW-1133">Transmembrane helix</keyword>
<evidence type="ECO:0000256" key="1">
    <source>
        <dbReference type="SAM" id="Phobius"/>
    </source>
</evidence>
<feature type="transmembrane region" description="Helical" evidence="1">
    <location>
        <begin position="51"/>
        <end position="71"/>
    </location>
</feature>
<gene>
    <name evidence="2" type="ORF">LCPAC304_00480</name>
</gene>
<proteinExistence type="predicted"/>
<feature type="transmembrane region" description="Helical" evidence="1">
    <location>
        <begin position="125"/>
        <end position="149"/>
    </location>
</feature>
<evidence type="ECO:0008006" key="3">
    <source>
        <dbReference type="Google" id="ProtNLM"/>
    </source>
</evidence>
<sequence length="191" mass="21850">MFLKMNVPYIHTYNKTMYLALIKKTKITLIGLWVFSIGVLVYNGLTLRYGYMYVVPFCAGYWVLLSIGWVGSMSQQRLLLFYVITQALVALFSLMIYLIVVFTFIGYTSTHEITHYHVDVQLLVIQAMIEVVLGILTWFSCICGAKLYLGRKQSMDLQNKGVYVVNSYTNTVTNPFKPFSLYPDAEALNSV</sequence>
<keyword evidence="1" id="KW-0812">Transmembrane</keyword>
<name>A0A481Z8L0_9VIRU</name>